<keyword evidence="5" id="KW-0560">Oxidoreductase</keyword>
<dbReference type="SUPFAM" id="SSF48264">
    <property type="entry name" value="Cytochrome P450"/>
    <property type="match status" value="1"/>
</dbReference>
<gene>
    <name evidence="8" type="ORF">M422DRAFT_248125</name>
</gene>
<comment type="similarity">
    <text evidence="2">Belongs to the cytochrome P450 family.</text>
</comment>
<dbReference type="AlphaFoldDB" id="A0A0C9VJ27"/>
<accession>A0A0C9VJ27</accession>
<dbReference type="InterPro" id="IPR036396">
    <property type="entry name" value="Cyt_P450_sf"/>
</dbReference>
<dbReference type="EMBL" id="KN837099">
    <property type="protein sequence ID" value="KIJ47979.1"/>
    <property type="molecule type" value="Genomic_DNA"/>
</dbReference>
<keyword evidence="6" id="KW-0408">Iron</keyword>
<reference evidence="8 9" key="1">
    <citation type="submission" date="2014-06" db="EMBL/GenBank/DDBJ databases">
        <title>Evolutionary Origins and Diversification of the Mycorrhizal Mutualists.</title>
        <authorList>
            <consortium name="DOE Joint Genome Institute"/>
            <consortium name="Mycorrhizal Genomics Consortium"/>
            <person name="Kohler A."/>
            <person name="Kuo A."/>
            <person name="Nagy L.G."/>
            <person name="Floudas D."/>
            <person name="Copeland A."/>
            <person name="Barry K.W."/>
            <person name="Cichocki N."/>
            <person name="Veneault-Fourrey C."/>
            <person name="LaButti K."/>
            <person name="Lindquist E.A."/>
            <person name="Lipzen A."/>
            <person name="Lundell T."/>
            <person name="Morin E."/>
            <person name="Murat C."/>
            <person name="Riley R."/>
            <person name="Ohm R."/>
            <person name="Sun H."/>
            <person name="Tunlid A."/>
            <person name="Henrissat B."/>
            <person name="Grigoriev I.V."/>
            <person name="Hibbett D.S."/>
            <person name="Martin F."/>
        </authorList>
    </citation>
    <scope>NUCLEOTIDE SEQUENCE [LARGE SCALE GENOMIC DNA]</scope>
    <source>
        <strain evidence="8 9">SS14</strain>
    </source>
</reference>
<evidence type="ECO:0000256" key="1">
    <source>
        <dbReference type="ARBA" id="ARBA00001971"/>
    </source>
</evidence>
<dbReference type="InterPro" id="IPR047146">
    <property type="entry name" value="Cyt_P450_E_CYP52_fungi"/>
</dbReference>
<evidence type="ECO:0000256" key="5">
    <source>
        <dbReference type="ARBA" id="ARBA00023002"/>
    </source>
</evidence>
<evidence type="ECO:0008006" key="10">
    <source>
        <dbReference type="Google" id="ProtNLM"/>
    </source>
</evidence>
<proteinExistence type="inferred from homology"/>
<dbReference type="PANTHER" id="PTHR24287:SF1">
    <property type="entry name" value="P450, PUTATIVE (EUROFUNG)-RELATED"/>
    <property type="match status" value="1"/>
</dbReference>
<name>A0A0C9VJ27_SPHS4</name>
<evidence type="ECO:0000256" key="4">
    <source>
        <dbReference type="ARBA" id="ARBA00022723"/>
    </source>
</evidence>
<evidence type="ECO:0000256" key="7">
    <source>
        <dbReference type="ARBA" id="ARBA00023033"/>
    </source>
</evidence>
<sequence>MVQRYIFLRQLGNVPYSTFHVQRDPEYWGPDAHIFDPDRWLDSRLTKYTSNHFTYVPFNAYPRVCLGQQFALNEASYFIIRSPQHFDQFELTPGYQPLHTS</sequence>
<dbReference type="Proteomes" id="UP000054279">
    <property type="component" value="Unassembled WGS sequence"/>
</dbReference>
<dbReference type="OrthoDB" id="1470350at2759"/>
<evidence type="ECO:0000256" key="3">
    <source>
        <dbReference type="ARBA" id="ARBA00022617"/>
    </source>
</evidence>
<evidence type="ECO:0000313" key="9">
    <source>
        <dbReference type="Proteomes" id="UP000054279"/>
    </source>
</evidence>
<protein>
    <recommendedName>
        <fullName evidence="10">Cytochrome P450</fullName>
    </recommendedName>
</protein>
<dbReference type="GO" id="GO:0004497">
    <property type="term" value="F:monooxygenase activity"/>
    <property type="evidence" value="ECO:0007669"/>
    <property type="project" value="UniProtKB-KW"/>
</dbReference>
<keyword evidence="4" id="KW-0479">Metal-binding</keyword>
<keyword evidence="9" id="KW-1185">Reference proteome</keyword>
<dbReference type="HOGENOM" id="CLU_2293486_0_0_1"/>
<keyword evidence="7" id="KW-0503">Monooxygenase</keyword>
<evidence type="ECO:0000256" key="6">
    <source>
        <dbReference type="ARBA" id="ARBA00023004"/>
    </source>
</evidence>
<dbReference type="Pfam" id="PF00067">
    <property type="entry name" value="p450"/>
    <property type="match status" value="1"/>
</dbReference>
<comment type="cofactor">
    <cofactor evidence="1">
        <name>heme</name>
        <dbReference type="ChEBI" id="CHEBI:30413"/>
    </cofactor>
</comment>
<keyword evidence="3" id="KW-0349">Heme</keyword>
<organism evidence="8 9">
    <name type="scientific">Sphaerobolus stellatus (strain SS14)</name>
    <dbReference type="NCBI Taxonomy" id="990650"/>
    <lineage>
        <taxon>Eukaryota</taxon>
        <taxon>Fungi</taxon>
        <taxon>Dikarya</taxon>
        <taxon>Basidiomycota</taxon>
        <taxon>Agaricomycotina</taxon>
        <taxon>Agaricomycetes</taxon>
        <taxon>Phallomycetidae</taxon>
        <taxon>Geastrales</taxon>
        <taxon>Sphaerobolaceae</taxon>
        <taxon>Sphaerobolus</taxon>
    </lineage>
</organism>
<evidence type="ECO:0000313" key="8">
    <source>
        <dbReference type="EMBL" id="KIJ47979.1"/>
    </source>
</evidence>
<dbReference type="InterPro" id="IPR001128">
    <property type="entry name" value="Cyt_P450"/>
</dbReference>
<dbReference type="PANTHER" id="PTHR24287">
    <property type="entry name" value="P450, PUTATIVE (EUROFUNG)-RELATED"/>
    <property type="match status" value="1"/>
</dbReference>
<dbReference type="GO" id="GO:0016705">
    <property type="term" value="F:oxidoreductase activity, acting on paired donors, with incorporation or reduction of molecular oxygen"/>
    <property type="evidence" value="ECO:0007669"/>
    <property type="project" value="InterPro"/>
</dbReference>
<dbReference type="GO" id="GO:0020037">
    <property type="term" value="F:heme binding"/>
    <property type="evidence" value="ECO:0007669"/>
    <property type="project" value="InterPro"/>
</dbReference>
<dbReference type="GO" id="GO:0005506">
    <property type="term" value="F:iron ion binding"/>
    <property type="evidence" value="ECO:0007669"/>
    <property type="project" value="InterPro"/>
</dbReference>
<dbReference type="Gene3D" id="1.10.630.10">
    <property type="entry name" value="Cytochrome P450"/>
    <property type="match status" value="1"/>
</dbReference>
<evidence type="ECO:0000256" key="2">
    <source>
        <dbReference type="ARBA" id="ARBA00010617"/>
    </source>
</evidence>